<evidence type="ECO:0000256" key="1">
    <source>
        <dbReference type="SAM" id="MobiDB-lite"/>
    </source>
</evidence>
<dbReference type="Proteomes" id="UP000038010">
    <property type="component" value="Unassembled WGS sequence"/>
</dbReference>
<dbReference type="RefSeq" id="XP_017996844.1">
    <property type="nucleotide sequence ID" value="XM_018140678.1"/>
</dbReference>
<feature type="region of interest" description="Disordered" evidence="1">
    <location>
        <begin position="122"/>
        <end position="176"/>
    </location>
</feature>
<sequence length="188" mass="21120">MPRSRSDSMDGVVFFAGRFSGLRLDDNQQEYHHCRPNHTPSTSSYTSRGTYSSRASNYSACAGPDAIDRNRTSIVVQAVLPPPYREPQHTSTHITLDVPAGMSVTYRRQTFTADQTIVVTNNSRRTVSGREERRRAVATPPPPPPQTIICQHRLSLHDSQSRRGSPRNQDSAKKQKYVRRVSVLKSVI</sequence>
<evidence type="ECO:0000313" key="2">
    <source>
        <dbReference type="EMBL" id="KPI36881.1"/>
    </source>
</evidence>
<name>A0A0N0NJE3_9EURO</name>
<accession>A0A0N0NJE3</accession>
<keyword evidence="3" id="KW-1185">Reference proteome</keyword>
<gene>
    <name evidence="2" type="ORF">AB675_11800</name>
</gene>
<dbReference type="VEuPathDB" id="FungiDB:AB675_11800"/>
<proteinExistence type="predicted"/>
<evidence type="ECO:0000313" key="3">
    <source>
        <dbReference type="Proteomes" id="UP000038010"/>
    </source>
</evidence>
<organism evidence="2 3">
    <name type="scientific">Cyphellophora attinorum</name>
    <dbReference type="NCBI Taxonomy" id="1664694"/>
    <lineage>
        <taxon>Eukaryota</taxon>
        <taxon>Fungi</taxon>
        <taxon>Dikarya</taxon>
        <taxon>Ascomycota</taxon>
        <taxon>Pezizomycotina</taxon>
        <taxon>Eurotiomycetes</taxon>
        <taxon>Chaetothyriomycetidae</taxon>
        <taxon>Chaetothyriales</taxon>
        <taxon>Cyphellophoraceae</taxon>
        <taxon>Cyphellophora</taxon>
    </lineage>
</organism>
<comment type="caution">
    <text evidence="2">The sequence shown here is derived from an EMBL/GenBank/DDBJ whole genome shotgun (WGS) entry which is preliminary data.</text>
</comment>
<dbReference type="AlphaFoldDB" id="A0A0N0NJE3"/>
<dbReference type="EMBL" id="LFJN01000028">
    <property type="protein sequence ID" value="KPI36881.1"/>
    <property type="molecule type" value="Genomic_DNA"/>
</dbReference>
<reference evidence="2 3" key="1">
    <citation type="submission" date="2015-06" db="EMBL/GenBank/DDBJ databases">
        <title>Draft genome of the ant-associated black yeast Phialophora attae CBS 131958.</title>
        <authorList>
            <person name="Moreno L.F."/>
            <person name="Stielow B.J."/>
            <person name="de Hoog S."/>
            <person name="Vicente V.A."/>
            <person name="Weiss V.A."/>
            <person name="de Vries M."/>
            <person name="Cruz L.M."/>
            <person name="Souza E.M."/>
        </authorList>
    </citation>
    <scope>NUCLEOTIDE SEQUENCE [LARGE SCALE GENOMIC DNA]</scope>
    <source>
        <strain evidence="2 3">CBS 131958</strain>
    </source>
</reference>
<protein>
    <submittedName>
        <fullName evidence="2">Uncharacterized protein</fullName>
    </submittedName>
</protein>
<dbReference type="GeneID" id="28732559"/>